<accession>A0ABV7TDQ3</accession>
<feature type="chain" id="PRO_5045926930" evidence="3">
    <location>
        <begin position="27"/>
        <end position="284"/>
    </location>
</feature>
<evidence type="ECO:0000256" key="2">
    <source>
        <dbReference type="SAM" id="Coils"/>
    </source>
</evidence>
<dbReference type="Gene3D" id="1.10.287.470">
    <property type="entry name" value="Helix hairpin bin"/>
    <property type="match status" value="1"/>
</dbReference>
<evidence type="ECO:0000313" key="6">
    <source>
        <dbReference type="Proteomes" id="UP001595629"/>
    </source>
</evidence>
<dbReference type="Proteomes" id="UP001595629">
    <property type="component" value="Unassembled WGS sequence"/>
</dbReference>
<dbReference type="PANTHER" id="PTHR30158:SF24">
    <property type="entry name" value="HLYD FAMILY SECRETION PROTEIN"/>
    <property type="match status" value="1"/>
</dbReference>
<evidence type="ECO:0000259" key="4">
    <source>
        <dbReference type="Pfam" id="PF25944"/>
    </source>
</evidence>
<evidence type="ECO:0000313" key="5">
    <source>
        <dbReference type="EMBL" id="MFC3612793.1"/>
    </source>
</evidence>
<dbReference type="Gene3D" id="2.40.30.170">
    <property type="match status" value="1"/>
</dbReference>
<sequence>MQTKILRIIAANTLCSMALSFSPVVAEEKRAVGVEPLLFEGVVRPNREAELSPLVDNAVTEIHFRAGQYVEEGDLLFEFGKRAPAIELRLAETALKDAKAQLRLVEADLQRKSQLFLKELISDAELQFIQAQRDISEVAVERAELIYDGAELAYGFTEIRAPFSGVISEPFVKLFKYLDTGRNRDQTLAFLADIDPVHVVVIVPYEQFLARRSILATDEEGFAALELSLLLPNGDDYPHKGRYFGGAFSIDEETQTLEVLAEFPNPDLVLRPGAKVTVVSRFVE</sequence>
<dbReference type="RefSeq" id="WP_386733984.1">
    <property type="nucleotide sequence ID" value="NZ_JBHRXI010000002.1"/>
</dbReference>
<evidence type="ECO:0000256" key="3">
    <source>
        <dbReference type="SAM" id="SignalP"/>
    </source>
</evidence>
<protein>
    <submittedName>
        <fullName evidence="5">Efflux RND transporter periplasmic adaptor subunit</fullName>
    </submittedName>
</protein>
<comment type="similarity">
    <text evidence="1">Belongs to the membrane fusion protein (MFP) (TC 8.A.1) family.</text>
</comment>
<keyword evidence="3" id="KW-0732">Signal</keyword>
<proteinExistence type="inferred from homology"/>
<dbReference type="Pfam" id="PF25944">
    <property type="entry name" value="Beta-barrel_RND"/>
    <property type="match status" value="1"/>
</dbReference>
<organism evidence="5 6">
    <name type="scientific">Lutimaribacter marinistellae</name>
    <dbReference type="NCBI Taxonomy" id="1820329"/>
    <lineage>
        <taxon>Bacteria</taxon>
        <taxon>Pseudomonadati</taxon>
        <taxon>Pseudomonadota</taxon>
        <taxon>Alphaproteobacteria</taxon>
        <taxon>Rhodobacterales</taxon>
        <taxon>Roseobacteraceae</taxon>
        <taxon>Lutimaribacter</taxon>
    </lineage>
</organism>
<keyword evidence="2" id="KW-0175">Coiled coil</keyword>
<feature type="signal peptide" evidence="3">
    <location>
        <begin position="1"/>
        <end position="26"/>
    </location>
</feature>
<dbReference type="Gene3D" id="2.40.50.100">
    <property type="match status" value="1"/>
</dbReference>
<feature type="coiled-coil region" evidence="2">
    <location>
        <begin position="88"/>
        <end position="115"/>
    </location>
</feature>
<dbReference type="InterPro" id="IPR058626">
    <property type="entry name" value="MdtA-like_b-barrel"/>
</dbReference>
<gene>
    <name evidence="5" type="ORF">ACFORG_03385</name>
</gene>
<comment type="caution">
    <text evidence="5">The sequence shown here is derived from an EMBL/GenBank/DDBJ whole genome shotgun (WGS) entry which is preliminary data.</text>
</comment>
<dbReference type="EMBL" id="JBHRXI010000002">
    <property type="protein sequence ID" value="MFC3612793.1"/>
    <property type="molecule type" value="Genomic_DNA"/>
</dbReference>
<dbReference type="PANTHER" id="PTHR30158">
    <property type="entry name" value="ACRA/E-RELATED COMPONENT OF DRUG EFFLUX TRANSPORTER"/>
    <property type="match status" value="1"/>
</dbReference>
<dbReference type="NCBIfam" id="TIGR01730">
    <property type="entry name" value="RND_mfp"/>
    <property type="match status" value="1"/>
</dbReference>
<name>A0ABV7TDQ3_9RHOB</name>
<evidence type="ECO:0000256" key="1">
    <source>
        <dbReference type="ARBA" id="ARBA00009477"/>
    </source>
</evidence>
<feature type="domain" description="Multidrug resistance protein MdtA-like beta-barrel" evidence="4">
    <location>
        <begin position="196"/>
        <end position="278"/>
    </location>
</feature>
<dbReference type="InterPro" id="IPR006143">
    <property type="entry name" value="RND_pump_MFP"/>
</dbReference>
<dbReference type="SUPFAM" id="SSF111369">
    <property type="entry name" value="HlyD-like secretion proteins"/>
    <property type="match status" value="1"/>
</dbReference>
<reference evidence="6" key="1">
    <citation type="journal article" date="2019" name="Int. J. Syst. Evol. Microbiol.">
        <title>The Global Catalogue of Microorganisms (GCM) 10K type strain sequencing project: providing services to taxonomists for standard genome sequencing and annotation.</title>
        <authorList>
            <consortium name="The Broad Institute Genomics Platform"/>
            <consortium name="The Broad Institute Genome Sequencing Center for Infectious Disease"/>
            <person name="Wu L."/>
            <person name="Ma J."/>
        </authorList>
    </citation>
    <scope>NUCLEOTIDE SEQUENCE [LARGE SCALE GENOMIC DNA]</scope>
    <source>
        <strain evidence="6">KCTC 42911</strain>
    </source>
</reference>
<keyword evidence="6" id="KW-1185">Reference proteome</keyword>